<dbReference type="PROSITE" id="PS50188">
    <property type="entry name" value="B302_SPRY"/>
    <property type="match status" value="1"/>
</dbReference>
<feature type="domain" description="B30.2/SPRY" evidence="1">
    <location>
        <begin position="1"/>
        <end position="104"/>
    </location>
</feature>
<dbReference type="InterPro" id="IPR001870">
    <property type="entry name" value="B30.2/SPRY"/>
</dbReference>
<dbReference type="InterPro" id="IPR013320">
    <property type="entry name" value="ConA-like_dom_sf"/>
</dbReference>
<name>A0A914HCF6_GLORO</name>
<dbReference type="WBParaSite" id="Gr19_v10_g15329.t1">
    <property type="protein sequence ID" value="Gr19_v10_g15329.t1"/>
    <property type="gene ID" value="Gr19_v10_g15329"/>
</dbReference>
<evidence type="ECO:0000313" key="2">
    <source>
        <dbReference type="Proteomes" id="UP000887572"/>
    </source>
</evidence>
<organism evidence="2 3">
    <name type="scientific">Globodera rostochiensis</name>
    <name type="common">Golden nematode worm</name>
    <name type="synonym">Heterodera rostochiensis</name>
    <dbReference type="NCBI Taxonomy" id="31243"/>
    <lineage>
        <taxon>Eukaryota</taxon>
        <taxon>Metazoa</taxon>
        <taxon>Ecdysozoa</taxon>
        <taxon>Nematoda</taxon>
        <taxon>Chromadorea</taxon>
        <taxon>Rhabditida</taxon>
        <taxon>Tylenchina</taxon>
        <taxon>Tylenchomorpha</taxon>
        <taxon>Tylenchoidea</taxon>
        <taxon>Heteroderidae</taxon>
        <taxon>Heteroderinae</taxon>
        <taxon>Globodera</taxon>
    </lineage>
</organism>
<dbReference type="Proteomes" id="UP000887572">
    <property type="component" value="Unplaced"/>
</dbReference>
<dbReference type="Pfam" id="PF00622">
    <property type="entry name" value="SPRY"/>
    <property type="match status" value="1"/>
</dbReference>
<reference evidence="3" key="1">
    <citation type="submission" date="2022-11" db="UniProtKB">
        <authorList>
            <consortium name="WormBaseParasite"/>
        </authorList>
    </citation>
    <scope>IDENTIFICATION</scope>
</reference>
<proteinExistence type="predicted"/>
<keyword evidence="2" id="KW-1185">Reference proteome</keyword>
<dbReference type="SUPFAM" id="SSF49899">
    <property type="entry name" value="Concanavalin A-like lectins/glucanases"/>
    <property type="match status" value="1"/>
</dbReference>
<sequence length="111" mass="12378">MKLTVVFTLDLRRKKCHWTEVLENTTALMHTEAETIFVVTPTFGVGDVVGCGVNLATRQIIYTKNGWRLETTGLFAHSAADLFPCVSLYYAGVKIEANFGPNFKFKIADAF</sequence>
<dbReference type="Gene3D" id="2.60.120.920">
    <property type="match status" value="1"/>
</dbReference>
<dbReference type="InterPro" id="IPR043136">
    <property type="entry name" value="B30.2/SPRY_sf"/>
</dbReference>
<dbReference type="AlphaFoldDB" id="A0A914HCF6"/>
<evidence type="ECO:0000313" key="3">
    <source>
        <dbReference type="WBParaSite" id="Gr19_v10_g15329.t1"/>
    </source>
</evidence>
<evidence type="ECO:0000259" key="1">
    <source>
        <dbReference type="PROSITE" id="PS50188"/>
    </source>
</evidence>
<protein>
    <submittedName>
        <fullName evidence="3">B30.2/SPRY domain-containing protein</fullName>
    </submittedName>
</protein>
<accession>A0A914HCF6</accession>
<dbReference type="InterPro" id="IPR003877">
    <property type="entry name" value="SPRY_dom"/>
</dbReference>